<gene>
    <name evidence="1" type="ORF">TNIN_5861</name>
</gene>
<dbReference type="Proteomes" id="UP000886998">
    <property type="component" value="Unassembled WGS sequence"/>
</dbReference>
<reference evidence="1" key="1">
    <citation type="submission" date="2020-08" db="EMBL/GenBank/DDBJ databases">
        <title>Multicomponent nature underlies the extraordinary mechanical properties of spider dragline silk.</title>
        <authorList>
            <person name="Kono N."/>
            <person name="Nakamura H."/>
            <person name="Mori M."/>
            <person name="Yoshida Y."/>
            <person name="Ohtoshi R."/>
            <person name="Malay A.D."/>
            <person name="Moran D.A.P."/>
            <person name="Tomita M."/>
            <person name="Numata K."/>
            <person name="Arakawa K."/>
        </authorList>
    </citation>
    <scope>NUCLEOTIDE SEQUENCE</scope>
</reference>
<keyword evidence="2" id="KW-1185">Reference proteome</keyword>
<comment type="caution">
    <text evidence="1">The sequence shown here is derived from an EMBL/GenBank/DDBJ whole genome shotgun (WGS) entry which is preliminary data.</text>
</comment>
<proteinExistence type="predicted"/>
<dbReference type="EMBL" id="BMAV01028193">
    <property type="protein sequence ID" value="GFS65800.1"/>
    <property type="molecule type" value="Genomic_DNA"/>
</dbReference>
<sequence length="86" mass="10239">MHYSQIGRLLFSEKRFYQNCYKYPVHFSMDVRNYIRCNSSGVMQWDDESLLTPPQLPHLSGLDELLWEHLKASISKIPIDFTEKNM</sequence>
<protein>
    <submittedName>
        <fullName evidence="1">Uncharacterized protein</fullName>
    </submittedName>
</protein>
<dbReference type="AlphaFoldDB" id="A0A8X6MKX9"/>
<name>A0A8X6MKX9_9ARAC</name>
<organism evidence="1 2">
    <name type="scientific">Trichonephila inaurata madagascariensis</name>
    <dbReference type="NCBI Taxonomy" id="2747483"/>
    <lineage>
        <taxon>Eukaryota</taxon>
        <taxon>Metazoa</taxon>
        <taxon>Ecdysozoa</taxon>
        <taxon>Arthropoda</taxon>
        <taxon>Chelicerata</taxon>
        <taxon>Arachnida</taxon>
        <taxon>Araneae</taxon>
        <taxon>Araneomorphae</taxon>
        <taxon>Entelegynae</taxon>
        <taxon>Araneoidea</taxon>
        <taxon>Nephilidae</taxon>
        <taxon>Trichonephila</taxon>
        <taxon>Trichonephila inaurata</taxon>
    </lineage>
</organism>
<evidence type="ECO:0000313" key="2">
    <source>
        <dbReference type="Proteomes" id="UP000886998"/>
    </source>
</evidence>
<evidence type="ECO:0000313" key="1">
    <source>
        <dbReference type="EMBL" id="GFS65800.1"/>
    </source>
</evidence>
<accession>A0A8X6MKX9</accession>